<dbReference type="CDD" id="cd07989">
    <property type="entry name" value="LPLAT_AGPAT-like"/>
    <property type="match status" value="1"/>
</dbReference>
<dbReference type="PANTHER" id="PTHR10434:SF40">
    <property type="entry name" value="1-ACYL-SN-GLYCEROL-3-PHOSPHATE ACYLTRANSFERASE"/>
    <property type="match status" value="1"/>
</dbReference>
<dbReference type="EMBL" id="BARS01051011">
    <property type="protein sequence ID" value="GAG52855.1"/>
    <property type="molecule type" value="Genomic_DNA"/>
</dbReference>
<sequence>MDPPFIGSIVPREMSFLAKKELFPIPIVNLFLFVSKSIAIDRQGFSRMALKEMIQKLKEGRGLMLFPEGTRTKTGELGKPKLGVGMCAIMADVPVVPCYIEGSFRAKPFLTKTTIHFLPMFNPKEIEAPTKKLHYLLVSERIIYDIGKLQKKQMALHREAKYNS</sequence>
<name>X0YAJ5_9ZZZZ</name>
<comment type="caution">
    <text evidence="4">The sequence shown here is derived from an EMBL/GenBank/DDBJ whole genome shotgun (WGS) entry which is preliminary data.</text>
</comment>
<accession>X0YAJ5</accession>
<evidence type="ECO:0000313" key="4">
    <source>
        <dbReference type="EMBL" id="GAG52855.1"/>
    </source>
</evidence>
<dbReference type="Pfam" id="PF01553">
    <property type="entry name" value="Acyltransferase"/>
    <property type="match status" value="1"/>
</dbReference>
<evidence type="ECO:0000256" key="2">
    <source>
        <dbReference type="ARBA" id="ARBA00023315"/>
    </source>
</evidence>
<dbReference type="SMART" id="SM00563">
    <property type="entry name" value="PlsC"/>
    <property type="match status" value="1"/>
</dbReference>
<dbReference type="GO" id="GO:0003841">
    <property type="term" value="F:1-acylglycerol-3-phosphate O-acyltransferase activity"/>
    <property type="evidence" value="ECO:0007669"/>
    <property type="project" value="TreeGrafter"/>
</dbReference>
<proteinExistence type="predicted"/>
<dbReference type="AlphaFoldDB" id="X0YAJ5"/>
<organism evidence="4">
    <name type="scientific">marine sediment metagenome</name>
    <dbReference type="NCBI Taxonomy" id="412755"/>
    <lineage>
        <taxon>unclassified sequences</taxon>
        <taxon>metagenomes</taxon>
        <taxon>ecological metagenomes</taxon>
    </lineage>
</organism>
<keyword evidence="1" id="KW-0808">Transferase</keyword>
<dbReference type="GO" id="GO:0006654">
    <property type="term" value="P:phosphatidic acid biosynthetic process"/>
    <property type="evidence" value="ECO:0007669"/>
    <property type="project" value="TreeGrafter"/>
</dbReference>
<evidence type="ECO:0000259" key="3">
    <source>
        <dbReference type="SMART" id="SM00563"/>
    </source>
</evidence>
<protein>
    <recommendedName>
        <fullName evidence="3">Phospholipid/glycerol acyltransferase domain-containing protein</fullName>
    </recommendedName>
</protein>
<dbReference type="InterPro" id="IPR002123">
    <property type="entry name" value="Plipid/glycerol_acylTrfase"/>
</dbReference>
<reference evidence="4" key="1">
    <citation type="journal article" date="2014" name="Front. Microbiol.">
        <title>High frequency of phylogenetically diverse reductive dehalogenase-homologous genes in deep subseafloor sedimentary metagenomes.</title>
        <authorList>
            <person name="Kawai M."/>
            <person name="Futagami T."/>
            <person name="Toyoda A."/>
            <person name="Takaki Y."/>
            <person name="Nishi S."/>
            <person name="Hori S."/>
            <person name="Arai W."/>
            <person name="Tsubouchi T."/>
            <person name="Morono Y."/>
            <person name="Uchiyama I."/>
            <person name="Ito T."/>
            <person name="Fujiyama A."/>
            <person name="Inagaki F."/>
            <person name="Takami H."/>
        </authorList>
    </citation>
    <scope>NUCLEOTIDE SEQUENCE</scope>
    <source>
        <strain evidence="4">Expedition CK06-06</strain>
    </source>
</reference>
<evidence type="ECO:0000256" key="1">
    <source>
        <dbReference type="ARBA" id="ARBA00022679"/>
    </source>
</evidence>
<dbReference type="PANTHER" id="PTHR10434">
    <property type="entry name" value="1-ACYL-SN-GLYCEROL-3-PHOSPHATE ACYLTRANSFERASE"/>
    <property type="match status" value="1"/>
</dbReference>
<gene>
    <name evidence="4" type="ORF">S01H1_76051</name>
</gene>
<keyword evidence="2" id="KW-0012">Acyltransferase</keyword>
<dbReference type="SUPFAM" id="SSF69593">
    <property type="entry name" value="Glycerol-3-phosphate (1)-acyltransferase"/>
    <property type="match status" value="1"/>
</dbReference>
<feature type="domain" description="Phospholipid/glycerol acyltransferase" evidence="3">
    <location>
        <begin position="1"/>
        <end position="103"/>
    </location>
</feature>